<dbReference type="EMBL" id="JAMKFB020000019">
    <property type="protein sequence ID" value="KAL0167144.1"/>
    <property type="molecule type" value="Genomic_DNA"/>
</dbReference>
<evidence type="ECO:0000313" key="2">
    <source>
        <dbReference type="Proteomes" id="UP001529510"/>
    </source>
</evidence>
<evidence type="ECO:0000313" key="1">
    <source>
        <dbReference type="EMBL" id="KAL0167144.1"/>
    </source>
</evidence>
<gene>
    <name evidence="1" type="ORF">M9458_038988</name>
</gene>
<name>A0ABD0NZ52_CIRMR</name>
<organism evidence="1 2">
    <name type="scientific">Cirrhinus mrigala</name>
    <name type="common">Mrigala</name>
    <dbReference type="NCBI Taxonomy" id="683832"/>
    <lineage>
        <taxon>Eukaryota</taxon>
        <taxon>Metazoa</taxon>
        <taxon>Chordata</taxon>
        <taxon>Craniata</taxon>
        <taxon>Vertebrata</taxon>
        <taxon>Euteleostomi</taxon>
        <taxon>Actinopterygii</taxon>
        <taxon>Neopterygii</taxon>
        <taxon>Teleostei</taxon>
        <taxon>Ostariophysi</taxon>
        <taxon>Cypriniformes</taxon>
        <taxon>Cyprinidae</taxon>
        <taxon>Labeoninae</taxon>
        <taxon>Labeonini</taxon>
        <taxon>Cirrhinus</taxon>
    </lineage>
</organism>
<proteinExistence type="predicted"/>
<dbReference type="AlphaFoldDB" id="A0ABD0NZ52"/>
<feature type="non-terminal residue" evidence="1">
    <location>
        <position position="1"/>
    </location>
</feature>
<reference evidence="1 2" key="1">
    <citation type="submission" date="2024-05" db="EMBL/GenBank/DDBJ databases">
        <title>Genome sequencing and assembly of Indian major carp, Cirrhinus mrigala (Hamilton, 1822).</title>
        <authorList>
            <person name="Mohindra V."/>
            <person name="Chowdhury L.M."/>
            <person name="Lal K."/>
            <person name="Jena J.K."/>
        </authorList>
    </citation>
    <scope>NUCLEOTIDE SEQUENCE [LARGE SCALE GENOMIC DNA]</scope>
    <source>
        <strain evidence="1">CM1030</strain>
        <tissue evidence="1">Blood</tissue>
    </source>
</reference>
<keyword evidence="2" id="KW-1185">Reference proteome</keyword>
<feature type="non-terminal residue" evidence="1">
    <location>
        <position position="62"/>
    </location>
</feature>
<dbReference type="Proteomes" id="UP001529510">
    <property type="component" value="Unassembled WGS sequence"/>
</dbReference>
<protein>
    <recommendedName>
        <fullName evidence="3">Androgen-binding protein alpha subunit</fullName>
    </recommendedName>
</protein>
<comment type="caution">
    <text evidence="1">The sequence shown here is derived from an EMBL/GenBank/DDBJ whole genome shotgun (WGS) entry which is preliminary data.</text>
</comment>
<sequence>FIARRVGVPDLDERFTDVADTFNKQQEHYETMKNKLHTLASHYHCPNIDSLSECLKKIKENH</sequence>
<evidence type="ECO:0008006" key="3">
    <source>
        <dbReference type="Google" id="ProtNLM"/>
    </source>
</evidence>
<accession>A0ABD0NZ52</accession>